<keyword evidence="2" id="KW-1185">Reference proteome</keyword>
<gene>
    <name evidence="1" type="ORF">EDC65_0969</name>
</gene>
<sequence length="197" mass="21189">MPAYPGTVDWSGENPGMYLKEDPNGPFVTLLSFFRVVVSPHGRGNALLMVRRPQESGHADNVCLTDNEPLARWLIADYASNFGAFKGTPAMNGLRYAGLDRVTTTGDTSSTYTETVVGDGMEVAMSWMDIGTPFALELPVAHSATGKHIMLSLFAGAGRASATVDGRPLPGKPIPRDMVGRPITTAFLAFSETWIRP</sequence>
<comment type="caution">
    <text evidence="1">The sequence shown here is derived from an EMBL/GenBank/DDBJ whole genome shotgun (WGS) entry which is preliminary data.</text>
</comment>
<proteinExistence type="predicted"/>
<dbReference type="EMBL" id="RJKX01000011">
    <property type="protein sequence ID" value="ROQ01782.1"/>
    <property type="molecule type" value="Genomic_DNA"/>
</dbReference>
<reference evidence="1 2" key="1">
    <citation type="submission" date="2018-11" db="EMBL/GenBank/DDBJ databases">
        <title>Genomic Encyclopedia of Type Strains, Phase IV (KMG-IV): sequencing the most valuable type-strain genomes for metagenomic binning, comparative biology and taxonomic classification.</title>
        <authorList>
            <person name="Goeker M."/>
        </authorList>
    </citation>
    <scope>NUCLEOTIDE SEQUENCE [LARGE SCALE GENOMIC DNA]</scope>
    <source>
        <strain evidence="1 2">DSM 5900</strain>
    </source>
</reference>
<accession>A0A3N1M7I0</accession>
<evidence type="ECO:0000313" key="1">
    <source>
        <dbReference type="EMBL" id="ROQ01782.1"/>
    </source>
</evidence>
<dbReference type="Proteomes" id="UP000278222">
    <property type="component" value="Unassembled WGS sequence"/>
</dbReference>
<evidence type="ECO:0000313" key="2">
    <source>
        <dbReference type="Proteomes" id="UP000278222"/>
    </source>
</evidence>
<protein>
    <submittedName>
        <fullName evidence="1">Uncharacterized protein</fullName>
    </submittedName>
</protein>
<dbReference type="RefSeq" id="WP_142235763.1">
    <property type="nucleotide sequence ID" value="NZ_AP019700.1"/>
</dbReference>
<organism evidence="1 2">
    <name type="scientific">Stella humosa</name>
    <dbReference type="NCBI Taxonomy" id="94"/>
    <lineage>
        <taxon>Bacteria</taxon>
        <taxon>Pseudomonadati</taxon>
        <taxon>Pseudomonadota</taxon>
        <taxon>Alphaproteobacteria</taxon>
        <taxon>Rhodospirillales</taxon>
        <taxon>Stellaceae</taxon>
        <taxon>Stella</taxon>
    </lineage>
</organism>
<dbReference type="AlphaFoldDB" id="A0A3N1M7I0"/>
<dbReference type="OrthoDB" id="8246481at2"/>
<name>A0A3N1M7I0_9PROT</name>